<proteinExistence type="predicted"/>
<feature type="compositionally biased region" description="Basic residues" evidence="1">
    <location>
        <begin position="195"/>
        <end position="213"/>
    </location>
</feature>
<feature type="compositionally biased region" description="Polar residues" evidence="1">
    <location>
        <begin position="37"/>
        <end position="69"/>
    </location>
</feature>
<feature type="compositionally biased region" description="Polar residues" evidence="1">
    <location>
        <begin position="91"/>
        <end position="104"/>
    </location>
</feature>
<feature type="region of interest" description="Disordered" evidence="1">
    <location>
        <begin position="184"/>
        <end position="218"/>
    </location>
</feature>
<dbReference type="EMBL" id="JAZGSY010000332">
    <property type="protein sequence ID" value="KAL1837073.1"/>
    <property type="molecule type" value="Genomic_DNA"/>
</dbReference>
<feature type="region of interest" description="Disordered" evidence="1">
    <location>
        <begin position="231"/>
        <end position="293"/>
    </location>
</feature>
<evidence type="ECO:0000313" key="3">
    <source>
        <dbReference type="Proteomes" id="UP001583172"/>
    </source>
</evidence>
<reference evidence="2 3" key="1">
    <citation type="journal article" date="2024" name="Commun. Biol.">
        <title>Comparative genomic analysis of thermophilic fungi reveals convergent evolutionary adaptations and gene losses.</title>
        <authorList>
            <person name="Steindorff A.S."/>
            <person name="Aguilar-Pontes M.V."/>
            <person name="Robinson A.J."/>
            <person name="Andreopoulos B."/>
            <person name="LaButti K."/>
            <person name="Kuo A."/>
            <person name="Mondo S."/>
            <person name="Riley R."/>
            <person name="Otillar R."/>
            <person name="Haridas S."/>
            <person name="Lipzen A."/>
            <person name="Grimwood J."/>
            <person name="Schmutz J."/>
            <person name="Clum A."/>
            <person name="Reid I.D."/>
            <person name="Moisan M.C."/>
            <person name="Butler G."/>
            <person name="Nguyen T.T.M."/>
            <person name="Dewar K."/>
            <person name="Conant G."/>
            <person name="Drula E."/>
            <person name="Henrissat B."/>
            <person name="Hansel C."/>
            <person name="Singer S."/>
            <person name="Hutchinson M.I."/>
            <person name="de Vries R.P."/>
            <person name="Natvig D.O."/>
            <person name="Powell A.J."/>
            <person name="Tsang A."/>
            <person name="Grigoriev I.V."/>
        </authorList>
    </citation>
    <scope>NUCLEOTIDE SEQUENCE [LARGE SCALE GENOMIC DNA]</scope>
    <source>
        <strain evidence="2 3">CBS 620.91</strain>
    </source>
</reference>
<evidence type="ECO:0000256" key="1">
    <source>
        <dbReference type="SAM" id="MobiDB-lite"/>
    </source>
</evidence>
<feature type="region of interest" description="Disordered" evidence="1">
    <location>
        <begin position="1"/>
        <end position="137"/>
    </location>
</feature>
<gene>
    <name evidence="2" type="ORF">VTJ49DRAFT_4301</name>
</gene>
<evidence type="ECO:0000313" key="2">
    <source>
        <dbReference type="EMBL" id="KAL1837073.1"/>
    </source>
</evidence>
<feature type="compositionally biased region" description="Low complexity" evidence="1">
    <location>
        <begin position="113"/>
        <end position="133"/>
    </location>
</feature>
<dbReference type="Proteomes" id="UP001583172">
    <property type="component" value="Unassembled WGS sequence"/>
</dbReference>
<comment type="caution">
    <text evidence="2">The sequence shown here is derived from an EMBL/GenBank/DDBJ whole genome shotgun (WGS) entry which is preliminary data.</text>
</comment>
<accession>A0ABR3V5P3</accession>
<feature type="compositionally biased region" description="Low complexity" evidence="1">
    <location>
        <begin position="78"/>
        <end position="90"/>
    </location>
</feature>
<feature type="compositionally biased region" description="Basic and acidic residues" evidence="1">
    <location>
        <begin position="231"/>
        <end position="242"/>
    </location>
</feature>
<feature type="compositionally biased region" description="Basic residues" evidence="1">
    <location>
        <begin position="1"/>
        <end position="13"/>
    </location>
</feature>
<sequence>MGRYRKTQSRQRGGHFQGGSQAARTERMGNPSHGLVQWSQSGSQTVSHIPQGRSQRATFENTHQASASRTSKKRKRQQPSSGPPAASQQSVLGPNVTTSTNVNQAEAAASHVPTTPTMAPAAPAPSGTAEAAPMRNEPDPRVNALLAQIRTVMNVSPPQEARTHIDTARAFLQGLAMGAGMVMPASSSAEATRRRIDRRSRSPSRHIHPRRSQSPRASWCVSDCGQHRHEQQAGCTHRERSPLGRPGQHRQGHQPKTANAARDAAVEGVGPRFGSISPQGTNGSVEWVRRPGF</sequence>
<organism evidence="2 3">
    <name type="scientific">Humicola insolens</name>
    <name type="common">Soft-rot fungus</name>
    <dbReference type="NCBI Taxonomy" id="85995"/>
    <lineage>
        <taxon>Eukaryota</taxon>
        <taxon>Fungi</taxon>
        <taxon>Dikarya</taxon>
        <taxon>Ascomycota</taxon>
        <taxon>Pezizomycotina</taxon>
        <taxon>Sordariomycetes</taxon>
        <taxon>Sordariomycetidae</taxon>
        <taxon>Sordariales</taxon>
        <taxon>Chaetomiaceae</taxon>
        <taxon>Mycothermus</taxon>
    </lineage>
</organism>
<name>A0ABR3V5P3_HUMIN</name>
<keyword evidence="3" id="KW-1185">Reference proteome</keyword>
<protein>
    <submittedName>
        <fullName evidence="2">Uncharacterized protein</fullName>
    </submittedName>
</protein>